<organism evidence="1 2">
    <name type="scientific">Batrachochytrium salamandrivorans</name>
    <dbReference type="NCBI Taxonomy" id="1357716"/>
    <lineage>
        <taxon>Eukaryota</taxon>
        <taxon>Fungi</taxon>
        <taxon>Fungi incertae sedis</taxon>
        <taxon>Chytridiomycota</taxon>
        <taxon>Chytridiomycota incertae sedis</taxon>
        <taxon>Chytridiomycetes</taxon>
        <taxon>Rhizophydiales</taxon>
        <taxon>Rhizophydiales incertae sedis</taxon>
        <taxon>Batrachochytrium</taxon>
    </lineage>
</organism>
<proteinExistence type="predicted"/>
<dbReference type="Proteomes" id="UP001648503">
    <property type="component" value="Unassembled WGS sequence"/>
</dbReference>
<reference evidence="1 2" key="1">
    <citation type="submission" date="2021-02" db="EMBL/GenBank/DDBJ databases">
        <title>Variation within the Batrachochytrium salamandrivorans European outbreak.</title>
        <authorList>
            <person name="Kelly M."/>
            <person name="Pasmans F."/>
            <person name="Shea T.P."/>
            <person name="Munoz J.F."/>
            <person name="Carranza S."/>
            <person name="Cuomo C.A."/>
            <person name="Martel A."/>
        </authorList>
    </citation>
    <scope>NUCLEOTIDE SEQUENCE [LARGE SCALE GENOMIC DNA]</scope>
    <source>
        <strain evidence="1 2">AMFP18/2</strain>
    </source>
</reference>
<comment type="caution">
    <text evidence="1">The sequence shown here is derived from an EMBL/GenBank/DDBJ whole genome shotgun (WGS) entry which is preliminary data.</text>
</comment>
<accession>A0ABQ8EYI7</accession>
<sequence>MENQGLIVDYNAKDGVKTGPSPDSFYNLDFLKKQTDHFPKRIKNLHDKLKEIKANEAPPSDDLKAQTNELEDRIRRLGVQHEIAKEILQKHEPSQTMGARIRGFFNSCLPNGK</sequence>
<dbReference type="EMBL" id="JAFCIX010000496">
    <property type="protein sequence ID" value="KAH6588647.1"/>
    <property type="molecule type" value="Genomic_DNA"/>
</dbReference>
<name>A0ABQ8EYI7_9FUNG</name>
<keyword evidence="2" id="KW-1185">Reference proteome</keyword>
<evidence type="ECO:0000313" key="2">
    <source>
        <dbReference type="Proteomes" id="UP001648503"/>
    </source>
</evidence>
<protein>
    <submittedName>
        <fullName evidence="1">Uncharacterized protein</fullName>
    </submittedName>
</protein>
<gene>
    <name evidence="1" type="ORF">BASA50_010608</name>
</gene>
<evidence type="ECO:0000313" key="1">
    <source>
        <dbReference type="EMBL" id="KAH6588647.1"/>
    </source>
</evidence>